<keyword evidence="2" id="KW-1185">Reference proteome</keyword>
<comment type="caution">
    <text evidence="1">The sequence shown here is derived from an EMBL/GenBank/DDBJ whole genome shotgun (WGS) entry which is preliminary data.</text>
</comment>
<proteinExistence type="predicted"/>
<accession>A0A1B7JJB9</accession>
<dbReference type="InterPro" id="IPR021239">
    <property type="entry name" value="DUF2625"/>
</dbReference>
<dbReference type="Proteomes" id="UP000078224">
    <property type="component" value="Unassembled WGS sequence"/>
</dbReference>
<reference evidence="1 2" key="1">
    <citation type="submission" date="2016-04" db="EMBL/GenBank/DDBJ databases">
        <title>ATOL: Assembling a taxonomically balanced genome-scale reconstruction of the evolutionary history of the Enterobacteriaceae.</title>
        <authorList>
            <person name="Plunkett G.III."/>
            <person name="Neeno-Eckwall E.C."/>
            <person name="Glasner J.D."/>
            <person name="Perna N.T."/>
        </authorList>
    </citation>
    <scope>NUCLEOTIDE SEQUENCE [LARGE SCALE GENOMIC DNA]</scope>
    <source>
        <strain evidence="1 2">ATCC 35613</strain>
    </source>
</reference>
<evidence type="ECO:0000313" key="2">
    <source>
        <dbReference type="Proteomes" id="UP000078224"/>
    </source>
</evidence>
<evidence type="ECO:0000313" key="1">
    <source>
        <dbReference type="EMBL" id="OAT48020.1"/>
    </source>
</evidence>
<dbReference type="PATRIC" id="fig|1354272.4.peg.3527"/>
<gene>
    <name evidence="1" type="ORF">M998_3446</name>
</gene>
<dbReference type="OrthoDB" id="1550811at2"/>
<dbReference type="RefSeq" id="WP_068909997.1">
    <property type="nucleotide sequence ID" value="NZ_LXEW01000048.1"/>
</dbReference>
<name>A0A1B7JJB9_9GAMM</name>
<dbReference type="Pfam" id="PF10946">
    <property type="entry name" value="DUF2625"/>
    <property type="match status" value="1"/>
</dbReference>
<organism evidence="1 2">
    <name type="scientific">Providencia heimbachae ATCC 35613</name>
    <dbReference type="NCBI Taxonomy" id="1354272"/>
    <lineage>
        <taxon>Bacteria</taxon>
        <taxon>Pseudomonadati</taxon>
        <taxon>Pseudomonadota</taxon>
        <taxon>Gammaproteobacteria</taxon>
        <taxon>Enterobacterales</taxon>
        <taxon>Morganellaceae</taxon>
        <taxon>Providencia</taxon>
    </lineage>
</organism>
<dbReference type="AlphaFoldDB" id="A0A1B7JJB9"/>
<dbReference type="EMBL" id="LXEW01000048">
    <property type="protein sequence ID" value="OAT48020.1"/>
    <property type="molecule type" value="Genomic_DNA"/>
</dbReference>
<protein>
    <submittedName>
        <fullName evidence="1">Uncharacterized DUF2625 family protein</fullName>
    </submittedName>
</protein>
<sequence length="146" mass="17171">MASAELVRLSKRKENRKAIDKAFENSSKAYLTHYSSESFYDNDSGNSRHVTSLNSAQTRSWSIHRIIYRVFLHWALSGDLDLFYQSVRWTGWREEISSMNYDSVYSFYPFLWTEPQLSIDQRSRKTGLLINTGQFSLNLQHQLTNM</sequence>